<gene>
    <name evidence="1" type="ORF">CEXT_605741</name>
</gene>
<accession>A0AAV4MA47</accession>
<reference evidence="1 2" key="1">
    <citation type="submission" date="2021-06" db="EMBL/GenBank/DDBJ databases">
        <title>Caerostris extrusa draft genome.</title>
        <authorList>
            <person name="Kono N."/>
            <person name="Arakawa K."/>
        </authorList>
    </citation>
    <scope>NUCLEOTIDE SEQUENCE [LARGE SCALE GENOMIC DNA]</scope>
</reference>
<feature type="non-terminal residue" evidence="1">
    <location>
        <position position="48"/>
    </location>
</feature>
<keyword evidence="2" id="KW-1185">Reference proteome</keyword>
<organism evidence="1 2">
    <name type="scientific">Caerostris extrusa</name>
    <name type="common">Bark spider</name>
    <name type="synonym">Caerostris bankana</name>
    <dbReference type="NCBI Taxonomy" id="172846"/>
    <lineage>
        <taxon>Eukaryota</taxon>
        <taxon>Metazoa</taxon>
        <taxon>Ecdysozoa</taxon>
        <taxon>Arthropoda</taxon>
        <taxon>Chelicerata</taxon>
        <taxon>Arachnida</taxon>
        <taxon>Araneae</taxon>
        <taxon>Araneomorphae</taxon>
        <taxon>Entelegynae</taxon>
        <taxon>Araneoidea</taxon>
        <taxon>Araneidae</taxon>
        <taxon>Caerostris</taxon>
    </lineage>
</organism>
<evidence type="ECO:0000313" key="1">
    <source>
        <dbReference type="EMBL" id="GIX69218.1"/>
    </source>
</evidence>
<comment type="caution">
    <text evidence="1">The sequence shown here is derived from an EMBL/GenBank/DDBJ whole genome shotgun (WGS) entry which is preliminary data.</text>
</comment>
<dbReference type="AlphaFoldDB" id="A0AAV4MA47"/>
<name>A0AAV4MA47_CAEEX</name>
<dbReference type="EMBL" id="BPLR01002023">
    <property type="protein sequence ID" value="GIX69218.1"/>
    <property type="molecule type" value="Genomic_DNA"/>
</dbReference>
<evidence type="ECO:0000313" key="2">
    <source>
        <dbReference type="Proteomes" id="UP001054945"/>
    </source>
</evidence>
<protein>
    <submittedName>
        <fullName evidence="1">Uncharacterized protein</fullName>
    </submittedName>
</protein>
<proteinExistence type="predicted"/>
<sequence>MPQPGRWLAQCFVVKAYYGQNGLEDMRIEFQTTHTELEIDPMVEADET</sequence>
<dbReference type="Proteomes" id="UP001054945">
    <property type="component" value="Unassembled WGS sequence"/>
</dbReference>